<dbReference type="GO" id="GO:0004518">
    <property type="term" value="F:nuclease activity"/>
    <property type="evidence" value="ECO:0007669"/>
    <property type="project" value="UniProtKB-KW"/>
</dbReference>
<keyword evidence="8" id="KW-1185">Reference proteome</keyword>
<protein>
    <recommendedName>
        <fullName evidence="5">Putative pre-16S rRNA nuclease</fullName>
        <ecNumber evidence="5">3.1.-.-</ecNumber>
    </recommendedName>
</protein>
<dbReference type="SMART" id="SM00732">
    <property type="entry name" value="YqgFc"/>
    <property type="match status" value="1"/>
</dbReference>
<dbReference type="EMBL" id="CP003614">
    <property type="protein sequence ID" value="AFZ05382.1"/>
    <property type="molecule type" value="Genomic_DNA"/>
</dbReference>
<dbReference type="GO" id="GO:0016788">
    <property type="term" value="F:hydrolase activity, acting on ester bonds"/>
    <property type="evidence" value="ECO:0007669"/>
    <property type="project" value="UniProtKB-UniRule"/>
</dbReference>
<dbReference type="EC" id="3.1.-.-" evidence="5"/>
<gene>
    <name evidence="7" type="ORF">Osc7112_0798</name>
</gene>
<dbReference type="GO" id="GO:0000967">
    <property type="term" value="P:rRNA 5'-end processing"/>
    <property type="evidence" value="ECO:0007669"/>
    <property type="project" value="UniProtKB-UniRule"/>
</dbReference>
<dbReference type="KEGG" id="oni:Osc7112_0798"/>
<evidence type="ECO:0000256" key="1">
    <source>
        <dbReference type="ARBA" id="ARBA00022490"/>
    </source>
</evidence>
<evidence type="ECO:0000256" key="2">
    <source>
        <dbReference type="ARBA" id="ARBA00022517"/>
    </source>
</evidence>
<dbReference type="CDD" id="cd16964">
    <property type="entry name" value="YqgF"/>
    <property type="match status" value="1"/>
</dbReference>
<sequence length="152" mass="16717">MSNSKLWISALGLDIGLKRVGIAGCDGTGLIATGITTLVRSSFDRDVAYLRELVRERRVQILVAGLPYSLSGELGAQARQVQKYANRIARALEIPLEYVDERLTSVEAEELMKTQGISPSQNKGAIDRKAAALILQQWLDERRQNISALPNP</sequence>
<reference evidence="7 8" key="1">
    <citation type="submission" date="2012-05" db="EMBL/GenBank/DDBJ databases">
        <title>Finished chromosome of genome of Oscillatoria sp. PCC 7112.</title>
        <authorList>
            <consortium name="US DOE Joint Genome Institute"/>
            <person name="Gugger M."/>
            <person name="Coursin T."/>
            <person name="Rippka R."/>
            <person name="Tandeau De Marsac N."/>
            <person name="Huntemann M."/>
            <person name="Wei C.-L."/>
            <person name="Han J."/>
            <person name="Detter J.C."/>
            <person name="Han C."/>
            <person name="Tapia R."/>
            <person name="Davenport K."/>
            <person name="Daligault H."/>
            <person name="Erkkila T."/>
            <person name="Gu W."/>
            <person name="Munk A.C.C."/>
            <person name="Teshima H."/>
            <person name="Xu Y."/>
            <person name="Chain P."/>
            <person name="Chen A."/>
            <person name="Krypides N."/>
            <person name="Mavromatis K."/>
            <person name="Markowitz V."/>
            <person name="Szeto E."/>
            <person name="Ivanova N."/>
            <person name="Mikhailova N."/>
            <person name="Ovchinnikova G."/>
            <person name="Pagani I."/>
            <person name="Pati A."/>
            <person name="Goodwin L."/>
            <person name="Peters L."/>
            <person name="Pitluck S."/>
            <person name="Woyke T."/>
            <person name="Kerfeld C."/>
        </authorList>
    </citation>
    <scope>NUCLEOTIDE SEQUENCE [LARGE SCALE GENOMIC DNA]</scope>
    <source>
        <strain evidence="7 8">PCC 7112</strain>
    </source>
</reference>
<dbReference type="HOGENOM" id="CLU_098240_3_1_3"/>
<dbReference type="Gene3D" id="3.30.420.140">
    <property type="entry name" value="YqgF/RNase H-like domain"/>
    <property type="match status" value="1"/>
</dbReference>
<organism evidence="7 8">
    <name type="scientific">Phormidium nigroviride PCC 7112</name>
    <dbReference type="NCBI Taxonomy" id="179408"/>
    <lineage>
        <taxon>Bacteria</taxon>
        <taxon>Bacillati</taxon>
        <taxon>Cyanobacteriota</taxon>
        <taxon>Cyanophyceae</taxon>
        <taxon>Oscillatoriophycideae</taxon>
        <taxon>Oscillatoriales</taxon>
        <taxon>Oscillatoriaceae</taxon>
        <taxon>Phormidium</taxon>
    </lineage>
</organism>
<keyword evidence="3 5" id="KW-0540">Nuclease</keyword>
<dbReference type="GO" id="GO:0005829">
    <property type="term" value="C:cytosol"/>
    <property type="evidence" value="ECO:0007669"/>
    <property type="project" value="TreeGrafter"/>
</dbReference>
<dbReference type="Pfam" id="PF03652">
    <property type="entry name" value="RuvX"/>
    <property type="match status" value="1"/>
</dbReference>
<dbReference type="NCBIfam" id="TIGR00250">
    <property type="entry name" value="RNAse_H_YqgF"/>
    <property type="match status" value="1"/>
</dbReference>
<dbReference type="InterPro" id="IPR006641">
    <property type="entry name" value="YqgF/RNaseH-like_dom"/>
</dbReference>
<evidence type="ECO:0000256" key="5">
    <source>
        <dbReference type="HAMAP-Rule" id="MF_00651"/>
    </source>
</evidence>
<keyword evidence="4 5" id="KW-0378">Hydrolase</keyword>
<evidence type="ECO:0000313" key="8">
    <source>
        <dbReference type="Proteomes" id="UP000010478"/>
    </source>
</evidence>
<dbReference type="OrthoDB" id="9796140at2"/>
<accession>K9VD33</accession>
<keyword evidence="2 5" id="KW-0690">Ribosome biogenesis</keyword>
<feature type="domain" description="YqgF/RNase H-like" evidence="6">
    <location>
        <begin position="8"/>
        <end position="108"/>
    </location>
</feature>
<keyword evidence="1 5" id="KW-0963">Cytoplasm</keyword>
<dbReference type="InterPro" id="IPR037027">
    <property type="entry name" value="YqgF/RNaseH-like_dom_sf"/>
</dbReference>
<evidence type="ECO:0000256" key="3">
    <source>
        <dbReference type="ARBA" id="ARBA00022722"/>
    </source>
</evidence>
<comment type="subcellular location">
    <subcellularLocation>
        <location evidence="5">Cytoplasm</location>
    </subcellularLocation>
</comment>
<dbReference type="STRING" id="179408.Osc7112_0798"/>
<comment type="function">
    <text evidence="5">Could be a nuclease involved in processing of the 5'-end of pre-16S rRNA.</text>
</comment>
<dbReference type="PANTHER" id="PTHR33317">
    <property type="entry name" value="POLYNUCLEOTIDYL TRANSFERASE, RIBONUCLEASE H-LIKE SUPERFAMILY PROTEIN"/>
    <property type="match status" value="1"/>
</dbReference>
<evidence type="ECO:0000313" key="7">
    <source>
        <dbReference type="EMBL" id="AFZ05382.1"/>
    </source>
</evidence>
<comment type="similarity">
    <text evidence="5">Belongs to the YqgF HJR family.</text>
</comment>
<dbReference type="HAMAP" id="MF_00651">
    <property type="entry name" value="Nuclease_YqgF"/>
    <property type="match status" value="1"/>
</dbReference>
<dbReference type="PATRIC" id="fig|179408.3.peg.994"/>
<proteinExistence type="inferred from homology"/>
<dbReference type="PANTHER" id="PTHR33317:SF4">
    <property type="entry name" value="POLYNUCLEOTIDYL TRANSFERASE, RIBONUCLEASE H-LIKE SUPERFAMILY PROTEIN"/>
    <property type="match status" value="1"/>
</dbReference>
<dbReference type="InterPro" id="IPR005227">
    <property type="entry name" value="YqgF"/>
</dbReference>
<dbReference type="AlphaFoldDB" id="K9VD33"/>
<dbReference type="eggNOG" id="COG0816">
    <property type="taxonomic scope" value="Bacteria"/>
</dbReference>
<evidence type="ECO:0000259" key="6">
    <source>
        <dbReference type="SMART" id="SM00732"/>
    </source>
</evidence>
<dbReference type="InterPro" id="IPR012337">
    <property type="entry name" value="RNaseH-like_sf"/>
</dbReference>
<dbReference type="Proteomes" id="UP000010478">
    <property type="component" value="Chromosome"/>
</dbReference>
<evidence type="ECO:0000256" key="4">
    <source>
        <dbReference type="ARBA" id="ARBA00022801"/>
    </source>
</evidence>
<dbReference type="SUPFAM" id="SSF53098">
    <property type="entry name" value="Ribonuclease H-like"/>
    <property type="match status" value="1"/>
</dbReference>
<dbReference type="RefSeq" id="WP_015174711.1">
    <property type="nucleotide sequence ID" value="NC_019729.1"/>
</dbReference>
<name>K9VD33_9CYAN</name>